<name>A0A6B3N8X0_9CYAN</name>
<dbReference type="SMART" id="SM00100">
    <property type="entry name" value="cNMP"/>
    <property type="match status" value="1"/>
</dbReference>
<dbReference type="CDD" id="cd00038">
    <property type="entry name" value="CAP_ED"/>
    <property type="match status" value="1"/>
</dbReference>
<dbReference type="GO" id="GO:0046914">
    <property type="term" value="F:transition metal ion binding"/>
    <property type="evidence" value="ECO:0007669"/>
    <property type="project" value="InterPro"/>
</dbReference>
<dbReference type="SUPFAM" id="SSF56209">
    <property type="entry name" value="Nitrile hydratase alpha chain"/>
    <property type="match status" value="1"/>
</dbReference>
<feature type="domain" description="Cyclic nucleotide-binding" evidence="1">
    <location>
        <begin position="12"/>
        <end position="136"/>
    </location>
</feature>
<dbReference type="InterPro" id="IPR014710">
    <property type="entry name" value="RmlC-like_jellyroll"/>
</dbReference>
<dbReference type="PROSITE" id="PS50042">
    <property type="entry name" value="CNMP_BINDING_3"/>
    <property type="match status" value="1"/>
</dbReference>
<evidence type="ECO:0000313" key="2">
    <source>
        <dbReference type="EMBL" id="NER27315.1"/>
    </source>
</evidence>
<accession>A0A6B3N8X0</accession>
<gene>
    <name evidence="2" type="ORF">F6J89_06670</name>
</gene>
<dbReference type="InterPro" id="IPR050397">
    <property type="entry name" value="Env_Response_Regulators"/>
</dbReference>
<dbReference type="InterPro" id="IPR036648">
    <property type="entry name" value="CN_Hdrase_a/SCN_Hdrase_g_sf"/>
</dbReference>
<organism evidence="2">
    <name type="scientific">Symploca sp. SIO1C4</name>
    <dbReference type="NCBI Taxonomy" id="2607765"/>
    <lineage>
        <taxon>Bacteria</taxon>
        <taxon>Bacillati</taxon>
        <taxon>Cyanobacteriota</taxon>
        <taxon>Cyanophyceae</taxon>
        <taxon>Coleofasciculales</taxon>
        <taxon>Coleofasciculaceae</taxon>
        <taxon>Symploca</taxon>
    </lineage>
</organism>
<protein>
    <submittedName>
        <fullName evidence="2">NHLP leader peptide family natural product</fullName>
    </submittedName>
</protein>
<dbReference type="GO" id="GO:0005829">
    <property type="term" value="C:cytosol"/>
    <property type="evidence" value="ECO:0007669"/>
    <property type="project" value="TreeGrafter"/>
</dbReference>
<sequence>MKDSICLIRDFLLSGLIRDFLLSDRDLLDQEMAMINLVDGQVLFAQGDTGNDLYLIESGQIQLNTYNQAGQEITLNTISAGELFGEMALVDDQLRVVSAVSLGSSRLLRLKRNTCWQRLHNSPELSQLMLQLLNQRIRHLIEYIEKLTEWTQLLIDGQYSQVIRTIEEIEVDSQGNRAWEAAAKFFKQIIQTMQKPEENQHQEVEKLKLEVDQEKLQQQVEEIVSTEYFEYLNKLASKLRTVGNTDNVRESRGKVIPLRKSVAHLNSKNNWSLNSKIKQALSQGLKKRSEILNSLIMKAWENEEFRHKLIANPREVYAVKFGCEIPEGLAIDVIEETLDHVKIVLPRNPALEITEQELSEESLDAVSGGCWLGMTDTINKSGAFFRKP</sequence>
<reference evidence="2" key="1">
    <citation type="submission" date="2019-11" db="EMBL/GenBank/DDBJ databases">
        <title>Genomic insights into an expanded diversity of filamentous marine cyanobacteria reveals the extraordinary biosynthetic potential of Moorea and Okeania.</title>
        <authorList>
            <person name="Ferreira Leao T."/>
            <person name="Wang M."/>
            <person name="Moss N."/>
            <person name="Da Silva R."/>
            <person name="Sanders J."/>
            <person name="Nurk S."/>
            <person name="Gurevich A."/>
            <person name="Humphrey G."/>
            <person name="Reher R."/>
            <person name="Zhu Q."/>
            <person name="Belda-Ferre P."/>
            <person name="Glukhov E."/>
            <person name="Rex R."/>
            <person name="Dorrestein P.C."/>
            <person name="Knight R."/>
            <person name="Pevzner P."/>
            <person name="Gerwick W.H."/>
            <person name="Gerwick L."/>
        </authorList>
    </citation>
    <scope>NUCLEOTIDE SEQUENCE</scope>
    <source>
        <strain evidence="2">SIO1C4</strain>
    </source>
</reference>
<dbReference type="InterPro" id="IPR022513">
    <property type="entry name" value="TOMM_pelo"/>
</dbReference>
<dbReference type="InterPro" id="IPR000595">
    <property type="entry name" value="cNMP-bd_dom"/>
</dbReference>
<dbReference type="GO" id="GO:0003824">
    <property type="term" value="F:catalytic activity"/>
    <property type="evidence" value="ECO:0007669"/>
    <property type="project" value="InterPro"/>
</dbReference>
<dbReference type="EMBL" id="JAAHFQ010000090">
    <property type="protein sequence ID" value="NER27315.1"/>
    <property type="molecule type" value="Genomic_DNA"/>
</dbReference>
<evidence type="ECO:0000259" key="1">
    <source>
        <dbReference type="PROSITE" id="PS50042"/>
    </source>
</evidence>
<comment type="caution">
    <text evidence="2">The sequence shown here is derived from an EMBL/GenBank/DDBJ whole genome shotgun (WGS) entry which is preliminary data.</text>
</comment>
<proteinExistence type="predicted"/>
<dbReference type="Pfam" id="PF00027">
    <property type="entry name" value="cNMP_binding"/>
    <property type="match status" value="1"/>
</dbReference>
<dbReference type="GO" id="GO:0003700">
    <property type="term" value="F:DNA-binding transcription factor activity"/>
    <property type="evidence" value="ECO:0007669"/>
    <property type="project" value="TreeGrafter"/>
</dbReference>
<dbReference type="SUPFAM" id="SSF51206">
    <property type="entry name" value="cAMP-binding domain-like"/>
    <property type="match status" value="1"/>
</dbReference>
<dbReference type="PANTHER" id="PTHR24567:SF74">
    <property type="entry name" value="HTH-TYPE TRANSCRIPTIONAL REGULATOR ARCR"/>
    <property type="match status" value="1"/>
</dbReference>
<dbReference type="Gene3D" id="2.60.120.10">
    <property type="entry name" value="Jelly Rolls"/>
    <property type="match status" value="1"/>
</dbReference>
<dbReference type="NCBIfam" id="TIGR03793">
    <property type="entry name" value="leader_NHLP"/>
    <property type="match status" value="1"/>
</dbReference>
<dbReference type="Gene3D" id="3.90.330.10">
    <property type="entry name" value="Nitrile hydratase alpha /Thiocyanate hydrolase gamma"/>
    <property type="match status" value="1"/>
</dbReference>
<dbReference type="AlphaFoldDB" id="A0A6B3N8X0"/>
<dbReference type="InterPro" id="IPR018490">
    <property type="entry name" value="cNMP-bd_dom_sf"/>
</dbReference>
<dbReference type="PANTHER" id="PTHR24567">
    <property type="entry name" value="CRP FAMILY TRANSCRIPTIONAL REGULATORY PROTEIN"/>
    <property type="match status" value="1"/>
</dbReference>